<dbReference type="EMBL" id="JTDW01000010">
    <property type="protein sequence ID" value="KJD34918.1"/>
    <property type="molecule type" value="Genomic_DNA"/>
</dbReference>
<dbReference type="CDD" id="cd09895">
    <property type="entry name" value="NGN_SP_UpxY"/>
    <property type="match status" value="1"/>
</dbReference>
<feature type="domain" description="NusG-like N-terminal" evidence="2">
    <location>
        <begin position="12"/>
        <end position="104"/>
    </location>
</feature>
<protein>
    <recommendedName>
        <fullName evidence="2">NusG-like N-terminal domain-containing protein</fullName>
    </recommendedName>
</protein>
<organism evidence="3 4">
    <name type="scientific">Neotamlana sedimentorum</name>
    <dbReference type="NCBI Taxonomy" id="1435349"/>
    <lineage>
        <taxon>Bacteria</taxon>
        <taxon>Pseudomonadati</taxon>
        <taxon>Bacteroidota</taxon>
        <taxon>Flavobacteriia</taxon>
        <taxon>Flavobacteriales</taxon>
        <taxon>Flavobacteriaceae</taxon>
        <taxon>Neotamlana</taxon>
    </lineage>
</organism>
<name>A0A0D7W8B2_9FLAO</name>
<dbReference type="STRING" id="1435349.PW52_12495"/>
<dbReference type="GO" id="GO:0006354">
    <property type="term" value="P:DNA-templated transcription elongation"/>
    <property type="evidence" value="ECO:0007669"/>
    <property type="project" value="InterPro"/>
</dbReference>
<keyword evidence="4" id="KW-1185">Reference proteome</keyword>
<dbReference type="InterPro" id="IPR036735">
    <property type="entry name" value="NGN_dom_sf"/>
</dbReference>
<proteinExistence type="predicted"/>
<evidence type="ECO:0000313" key="3">
    <source>
        <dbReference type="EMBL" id="KJD34918.1"/>
    </source>
</evidence>
<gene>
    <name evidence="3" type="ORF">PW52_12495</name>
</gene>
<comment type="caution">
    <text evidence="3">The sequence shown here is derived from an EMBL/GenBank/DDBJ whole genome shotgun (WGS) entry which is preliminary data.</text>
</comment>
<dbReference type="Pfam" id="PF02357">
    <property type="entry name" value="NusG"/>
    <property type="match status" value="1"/>
</dbReference>
<dbReference type="PATRIC" id="fig|1435349.4.peg.518"/>
<dbReference type="SUPFAM" id="SSF82679">
    <property type="entry name" value="N-utilization substance G protein NusG, N-terminal domain"/>
    <property type="match status" value="1"/>
</dbReference>
<sequence>MKKKLTKKIITMSWFVLSVKEKQEDKVSKKLEKMNFQVFNPIVKETKFWSNRQKNVETPLFKSHIFVNIPEQYRGVVFALPEVQGYLVINGKPAKVYNEEIETIQSWIENGSHDLVLLSKLIARREINIKKWLSKNNAGVKWIGQQNVNTLIKDMDIIVKNKLRKVV</sequence>
<evidence type="ECO:0000259" key="2">
    <source>
        <dbReference type="Pfam" id="PF02357"/>
    </source>
</evidence>
<keyword evidence="1" id="KW-0804">Transcription</keyword>
<accession>A0A0D7W8B2</accession>
<evidence type="ECO:0000256" key="1">
    <source>
        <dbReference type="ARBA" id="ARBA00023163"/>
    </source>
</evidence>
<dbReference type="AlphaFoldDB" id="A0A0D7W8B2"/>
<dbReference type="Gene3D" id="3.30.70.940">
    <property type="entry name" value="NusG, N-terminal domain"/>
    <property type="match status" value="1"/>
</dbReference>
<dbReference type="InterPro" id="IPR006645">
    <property type="entry name" value="NGN-like_dom"/>
</dbReference>
<reference evidence="3 4" key="1">
    <citation type="submission" date="2014-11" db="EMBL/GenBank/DDBJ databases">
        <title>Tamlana sedimentorum sp. nov., isolated from shallow sand sediments of the Sea of Japan.</title>
        <authorList>
            <person name="Romanenko L.A."/>
        </authorList>
    </citation>
    <scope>NUCLEOTIDE SEQUENCE [LARGE SCALE GENOMIC DNA]</scope>
    <source>
        <strain evidence="3 4">JCM 19808</strain>
    </source>
</reference>
<evidence type="ECO:0000313" key="4">
    <source>
        <dbReference type="Proteomes" id="UP000032578"/>
    </source>
</evidence>
<dbReference type="Proteomes" id="UP000032578">
    <property type="component" value="Unassembled WGS sequence"/>
</dbReference>